<keyword evidence="2" id="KW-1003">Cell membrane</keyword>
<dbReference type="Proteomes" id="UP000317039">
    <property type="component" value="Chromosome"/>
</dbReference>
<dbReference type="Pfam" id="PF01810">
    <property type="entry name" value="LysE"/>
    <property type="match status" value="1"/>
</dbReference>
<evidence type="ECO:0000256" key="3">
    <source>
        <dbReference type="ARBA" id="ARBA00022692"/>
    </source>
</evidence>
<evidence type="ECO:0000256" key="6">
    <source>
        <dbReference type="SAM" id="Phobius"/>
    </source>
</evidence>
<dbReference type="InterPro" id="IPR001123">
    <property type="entry name" value="LeuE-type"/>
</dbReference>
<dbReference type="PANTHER" id="PTHR30086:SF20">
    <property type="entry name" value="ARGININE EXPORTER PROTEIN ARGO-RELATED"/>
    <property type="match status" value="1"/>
</dbReference>
<keyword evidence="3 6" id="KW-0812">Transmembrane</keyword>
<name>A0A516NJS3_9NOCA</name>
<comment type="subcellular location">
    <subcellularLocation>
        <location evidence="1">Cell membrane</location>
        <topology evidence="1">Multi-pass membrane protein</topology>
    </subcellularLocation>
</comment>
<feature type="transmembrane region" description="Helical" evidence="6">
    <location>
        <begin position="67"/>
        <end position="92"/>
    </location>
</feature>
<dbReference type="AlphaFoldDB" id="A0A516NJS3"/>
<keyword evidence="5 6" id="KW-0472">Membrane</keyword>
<keyword evidence="4 6" id="KW-1133">Transmembrane helix</keyword>
<protein>
    <submittedName>
        <fullName evidence="7">Amino acid transporter</fullName>
    </submittedName>
</protein>
<evidence type="ECO:0000256" key="4">
    <source>
        <dbReference type="ARBA" id="ARBA00022989"/>
    </source>
</evidence>
<feature type="transmembrane region" description="Helical" evidence="6">
    <location>
        <begin position="98"/>
        <end position="116"/>
    </location>
</feature>
<evidence type="ECO:0000256" key="5">
    <source>
        <dbReference type="ARBA" id="ARBA00023136"/>
    </source>
</evidence>
<dbReference type="EMBL" id="CP041695">
    <property type="protein sequence ID" value="QDP79147.1"/>
    <property type="molecule type" value="Genomic_DNA"/>
</dbReference>
<proteinExistence type="predicted"/>
<evidence type="ECO:0000256" key="1">
    <source>
        <dbReference type="ARBA" id="ARBA00004651"/>
    </source>
</evidence>
<dbReference type="GO" id="GO:0005886">
    <property type="term" value="C:plasma membrane"/>
    <property type="evidence" value="ECO:0007669"/>
    <property type="project" value="UniProtKB-SubCell"/>
</dbReference>
<dbReference type="OrthoDB" id="5638726at2"/>
<feature type="transmembrane region" description="Helical" evidence="6">
    <location>
        <begin position="212"/>
        <end position="230"/>
    </location>
</feature>
<dbReference type="KEGG" id="nod:FOH10_10815"/>
<accession>A0A516NJS3</accession>
<reference evidence="7 8" key="1">
    <citation type="submission" date="2019-07" db="EMBL/GenBank/DDBJ databases">
        <title>Complete Genome Sequence and Methylome Analysis of Nocardia otitidis-caviarum NEB252.</title>
        <authorList>
            <person name="Fomenkov A."/>
            <person name="Anton B.P."/>
            <person name="Vincze T."/>
            <person name="Roberts R.J."/>
        </authorList>
    </citation>
    <scope>NUCLEOTIDE SEQUENCE [LARGE SCALE GENOMIC DNA]</scope>
    <source>
        <strain evidence="7 8">NEB252</strain>
    </source>
</reference>
<sequence>MIRDFNDTQEYLAGLMIAGWLPSWNVNASSAAVAALSGLGFGLSLIVAIGAQNAFILRQGIRREHVLVVVSVAALSDIALIAAGVGGVGALVQSAPGVLTVLRYAGAIFLLGYATLAARRALSGGSLVGDATGNSMALGAAVATCLAVTWLNPHAYLDTVVLLGSYASHFATPDRWFLAAGAMLGSLLWFFALGFGARYLAPLFARKTAWRVLDSVIALVMAGLAVGLLLS</sequence>
<feature type="transmembrane region" description="Helical" evidence="6">
    <location>
        <begin position="31"/>
        <end position="55"/>
    </location>
</feature>
<evidence type="ECO:0000256" key="2">
    <source>
        <dbReference type="ARBA" id="ARBA00022475"/>
    </source>
</evidence>
<evidence type="ECO:0000313" key="7">
    <source>
        <dbReference type="EMBL" id="QDP79147.1"/>
    </source>
</evidence>
<dbReference type="GO" id="GO:0015171">
    <property type="term" value="F:amino acid transmembrane transporter activity"/>
    <property type="evidence" value="ECO:0007669"/>
    <property type="project" value="TreeGrafter"/>
</dbReference>
<feature type="transmembrane region" description="Helical" evidence="6">
    <location>
        <begin position="137"/>
        <end position="156"/>
    </location>
</feature>
<feature type="transmembrane region" description="Helical" evidence="6">
    <location>
        <begin position="176"/>
        <end position="200"/>
    </location>
</feature>
<organism evidence="7 8">
    <name type="scientific">Nocardia otitidiscaviarum</name>
    <dbReference type="NCBI Taxonomy" id="1823"/>
    <lineage>
        <taxon>Bacteria</taxon>
        <taxon>Bacillati</taxon>
        <taxon>Actinomycetota</taxon>
        <taxon>Actinomycetes</taxon>
        <taxon>Mycobacteriales</taxon>
        <taxon>Nocardiaceae</taxon>
        <taxon>Nocardia</taxon>
    </lineage>
</organism>
<dbReference type="PANTHER" id="PTHR30086">
    <property type="entry name" value="ARGININE EXPORTER PROTEIN ARGO"/>
    <property type="match status" value="1"/>
</dbReference>
<evidence type="ECO:0000313" key="8">
    <source>
        <dbReference type="Proteomes" id="UP000317039"/>
    </source>
</evidence>
<gene>
    <name evidence="7" type="ORF">FOH10_10815</name>
</gene>